<dbReference type="Proteomes" id="UP000799436">
    <property type="component" value="Unassembled WGS sequence"/>
</dbReference>
<name>A0A6G1LC48_9PEZI</name>
<sequence length="137" mass="16169">MMNVEDIDEKERQCPTLRHRALIELYALAEKYGDSRLRNATIDNIIEIECFAKRFPGPEQVGLACQMTSQRSNLRELLADFYNSFEKLQWFLDHQDDLSPEFYCEMVLRKKEGIKGRPAPSNRCRYHEHNEEVPKCT</sequence>
<dbReference type="AlphaFoldDB" id="A0A6G1LC48"/>
<reference evidence="1" key="1">
    <citation type="journal article" date="2020" name="Stud. Mycol.">
        <title>101 Dothideomycetes genomes: a test case for predicting lifestyles and emergence of pathogens.</title>
        <authorList>
            <person name="Haridas S."/>
            <person name="Albert R."/>
            <person name="Binder M."/>
            <person name="Bloem J."/>
            <person name="Labutti K."/>
            <person name="Salamov A."/>
            <person name="Andreopoulos B."/>
            <person name="Baker S."/>
            <person name="Barry K."/>
            <person name="Bills G."/>
            <person name="Bluhm B."/>
            <person name="Cannon C."/>
            <person name="Castanera R."/>
            <person name="Culley D."/>
            <person name="Daum C."/>
            <person name="Ezra D."/>
            <person name="Gonzalez J."/>
            <person name="Henrissat B."/>
            <person name="Kuo A."/>
            <person name="Liang C."/>
            <person name="Lipzen A."/>
            <person name="Lutzoni F."/>
            <person name="Magnuson J."/>
            <person name="Mondo S."/>
            <person name="Nolan M."/>
            <person name="Ohm R."/>
            <person name="Pangilinan J."/>
            <person name="Park H.-J."/>
            <person name="Ramirez L."/>
            <person name="Alfaro M."/>
            <person name="Sun H."/>
            <person name="Tritt A."/>
            <person name="Yoshinaga Y."/>
            <person name="Zwiers L.-H."/>
            <person name="Turgeon B."/>
            <person name="Goodwin S."/>
            <person name="Spatafora J."/>
            <person name="Crous P."/>
            <person name="Grigoriev I."/>
        </authorList>
    </citation>
    <scope>NUCLEOTIDE SEQUENCE</scope>
    <source>
        <strain evidence="1">CBS 116005</strain>
    </source>
</reference>
<organism evidence="1 2">
    <name type="scientific">Teratosphaeria nubilosa</name>
    <dbReference type="NCBI Taxonomy" id="161662"/>
    <lineage>
        <taxon>Eukaryota</taxon>
        <taxon>Fungi</taxon>
        <taxon>Dikarya</taxon>
        <taxon>Ascomycota</taxon>
        <taxon>Pezizomycotina</taxon>
        <taxon>Dothideomycetes</taxon>
        <taxon>Dothideomycetidae</taxon>
        <taxon>Mycosphaerellales</taxon>
        <taxon>Teratosphaeriaceae</taxon>
        <taxon>Teratosphaeria</taxon>
    </lineage>
</organism>
<evidence type="ECO:0000313" key="1">
    <source>
        <dbReference type="EMBL" id="KAF2769794.1"/>
    </source>
</evidence>
<proteinExistence type="predicted"/>
<keyword evidence="2" id="KW-1185">Reference proteome</keyword>
<gene>
    <name evidence="1" type="ORF">EJ03DRAFT_292565</name>
</gene>
<protein>
    <submittedName>
        <fullName evidence="1">Uncharacterized protein</fullName>
    </submittedName>
</protein>
<accession>A0A6G1LC48</accession>
<dbReference type="EMBL" id="ML995831">
    <property type="protein sequence ID" value="KAF2769794.1"/>
    <property type="molecule type" value="Genomic_DNA"/>
</dbReference>
<dbReference type="OrthoDB" id="3650764at2759"/>
<evidence type="ECO:0000313" key="2">
    <source>
        <dbReference type="Proteomes" id="UP000799436"/>
    </source>
</evidence>